<dbReference type="GO" id="GO:0030198">
    <property type="term" value="P:extracellular matrix organization"/>
    <property type="evidence" value="ECO:0007669"/>
    <property type="project" value="TreeGrafter"/>
</dbReference>
<keyword evidence="3" id="KW-0645">Protease</keyword>
<dbReference type="Gene3D" id="2.60.120.830">
    <property type="match status" value="1"/>
</dbReference>
<dbReference type="SUPFAM" id="SSF55486">
    <property type="entry name" value="Metalloproteases ('zincins'), catalytic domain"/>
    <property type="match status" value="1"/>
</dbReference>
<dbReference type="GO" id="GO:0006508">
    <property type="term" value="P:proteolysis"/>
    <property type="evidence" value="ECO:0007669"/>
    <property type="project" value="UniProtKB-KW"/>
</dbReference>
<dbReference type="Gene3D" id="2.20.100.10">
    <property type="entry name" value="Thrombospondin type-1 (TSP1) repeat"/>
    <property type="match status" value="1"/>
</dbReference>
<keyword evidence="5" id="KW-0677">Repeat</keyword>
<dbReference type="Pfam" id="PF00090">
    <property type="entry name" value="TSP_1"/>
    <property type="match status" value="1"/>
</dbReference>
<keyword evidence="4 11" id="KW-0479">Metal-binding</keyword>
<dbReference type="InterPro" id="IPR010294">
    <property type="entry name" value="ADAMTS_spacer1"/>
</dbReference>
<evidence type="ECO:0000256" key="3">
    <source>
        <dbReference type="ARBA" id="ARBA00022670"/>
    </source>
</evidence>
<feature type="region of interest" description="Disordered" evidence="12">
    <location>
        <begin position="1255"/>
        <end position="1286"/>
    </location>
</feature>
<evidence type="ECO:0000256" key="10">
    <source>
        <dbReference type="ARBA" id="ARBA00023180"/>
    </source>
</evidence>
<dbReference type="GO" id="GO:0031012">
    <property type="term" value="C:extracellular matrix"/>
    <property type="evidence" value="ECO:0007669"/>
    <property type="project" value="TreeGrafter"/>
</dbReference>
<dbReference type="InterPro" id="IPR001590">
    <property type="entry name" value="Peptidase_M12B"/>
</dbReference>
<protein>
    <recommendedName>
        <fullName evidence="14">Peptidase M12B domain-containing protein</fullName>
    </recommendedName>
</protein>
<dbReference type="Pfam" id="PF01421">
    <property type="entry name" value="Reprolysin"/>
    <property type="match status" value="1"/>
</dbReference>
<feature type="binding site" evidence="11">
    <location>
        <position position="434"/>
    </location>
    <ligand>
        <name>Zn(2+)</name>
        <dbReference type="ChEBI" id="CHEBI:29105"/>
        <note>catalytic</note>
    </ligand>
</feature>
<evidence type="ECO:0000259" key="14">
    <source>
        <dbReference type="PROSITE" id="PS50215"/>
    </source>
</evidence>
<evidence type="ECO:0000256" key="6">
    <source>
        <dbReference type="ARBA" id="ARBA00022801"/>
    </source>
</evidence>
<keyword evidence="2" id="KW-0964">Secreted</keyword>
<organism evidence="15 16">
    <name type="scientific">Rotaria socialis</name>
    <dbReference type="NCBI Taxonomy" id="392032"/>
    <lineage>
        <taxon>Eukaryota</taxon>
        <taxon>Metazoa</taxon>
        <taxon>Spiralia</taxon>
        <taxon>Gnathifera</taxon>
        <taxon>Rotifera</taxon>
        <taxon>Eurotatoria</taxon>
        <taxon>Bdelloidea</taxon>
        <taxon>Philodinida</taxon>
        <taxon>Philodinidae</taxon>
        <taxon>Rotaria</taxon>
    </lineage>
</organism>
<comment type="subcellular location">
    <subcellularLocation>
        <location evidence="1">Secreted</location>
    </subcellularLocation>
</comment>
<dbReference type="SMART" id="SM00209">
    <property type="entry name" value="TSP1"/>
    <property type="match status" value="3"/>
</dbReference>
<feature type="compositionally biased region" description="Polar residues" evidence="12">
    <location>
        <begin position="1"/>
        <end position="14"/>
    </location>
</feature>
<evidence type="ECO:0000256" key="7">
    <source>
        <dbReference type="ARBA" id="ARBA00022833"/>
    </source>
</evidence>
<dbReference type="Pfam" id="PF19236">
    <property type="entry name" value="ADAMTS_CR_3"/>
    <property type="match status" value="1"/>
</dbReference>
<dbReference type="PANTHER" id="PTHR13723:SF281">
    <property type="entry name" value="PAPILIN"/>
    <property type="match status" value="1"/>
</dbReference>
<dbReference type="Gene3D" id="3.40.1620.60">
    <property type="match status" value="1"/>
</dbReference>
<dbReference type="Proteomes" id="UP000663873">
    <property type="component" value="Unassembled WGS sequence"/>
</dbReference>
<keyword evidence="16" id="KW-1185">Reference proteome</keyword>
<dbReference type="PROSITE" id="PS50092">
    <property type="entry name" value="TSP1"/>
    <property type="match status" value="2"/>
</dbReference>
<evidence type="ECO:0000313" key="16">
    <source>
        <dbReference type="Proteomes" id="UP000663873"/>
    </source>
</evidence>
<dbReference type="EMBL" id="CAJOBP010002662">
    <property type="protein sequence ID" value="CAF4367267.1"/>
    <property type="molecule type" value="Genomic_DNA"/>
</dbReference>
<proteinExistence type="predicted"/>
<feature type="region of interest" description="Disordered" evidence="12">
    <location>
        <begin position="1"/>
        <end position="78"/>
    </location>
</feature>
<keyword evidence="7 11" id="KW-0862">Zinc</keyword>
<feature type="transmembrane region" description="Helical" evidence="13">
    <location>
        <begin position="86"/>
        <end position="115"/>
    </location>
</feature>
<evidence type="ECO:0000256" key="13">
    <source>
        <dbReference type="SAM" id="Phobius"/>
    </source>
</evidence>
<feature type="binding site" evidence="11">
    <location>
        <position position="430"/>
    </location>
    <ligand>
        <name>Zn(2+)</name>
        <dbReference type="ChEBI" id="CHEBI:29105"/>
        <note>catalytic</note>
    </ligand>
</feature>
<feature type="active site" evidence="11">
    <location>
        <position position="431"/>
    </location>
</feature>
<feature type="domain" description="Peptidase M12B" evidence="14">
    <location>
        <begin position="284"/>
        <end position="496"/>
    </location>
</feature>
<dbReference type="InterPro" id="IPR050439">
    <property type="entry name" value="ADAMTS_ADAMTS-like"/>
</dbReference>
<evidence type="ECO:0000256" key="11">
    <source>
        <dbReference type="PROSITE-ProRule" id="PRU00276"/>
    </source>
</evidence>
<keyword evidence="8" id="KW-0482">Metalloprotease</keyword>
<dbReference type="InterPro" id="IPR036383">
    <property type="entry name" value="TSP1_rpt_sf"/>
</dbReference>
<keyword evidence="9" id="KW-1015">Disulfide bond</keyword>
<feature type="binding site" evidence="11">
    <location>
        <position position="440"/>
    </location>
    <ligand>
        <name>Zn(2+)</name>
        <dbReference type="ChEBI" id="CHEBI:29105"/>
        <note>catalytic</note>
    </ligand>
</feature>
<evidence type="ECO:0000256" key="5">
    <source>
        <dbReference type="ARBA" id="ARBA00022737"/>
    </source>
</evidence>
<dbReference type="GO" id="GO:0005576">
    <property type="term" value="C:extracellular region"/>
    <property type="evidence" value="ECO:0007669"/>
    <property type="project" value="UniProtKB-SubCell"/>
</dbReference>
<sequence>MKTMAKPSQDSKQLPQVRIIRGNRPDGYPKLFDERVDSPIRSSVDSWLSSAPSIQPSKPKPITKKVDKPQPIAEDDETENDPMRKWIIVAIVIFAVLTVFSIVGIVLSVVFQLLLINKDWIVEQIKIVPIDAGDLKHRNKYKSYMVYRQNSFENLTSFILDLKLNKNFNSHIPIEYDNNRIKTNKNDCLFYTGSVRHWGKLQSMVAISHCSGLAGLIHDTRHGIDYFLEPVVNENEQSYILTYQQKSSSNQSRIWSCEIDSSETIINNHTFKHNRPRRSIIRERFVETLLVADSSVTEFFSHSHITELYLLTMMNMVHSIYAHVSLGYPVEIVLTRIIMLSNESDFQMASKSHETLHKFCEWQEKLKKTNKTNRTNQHDVAVFLTRKSLCQDHSPCSTIGLANMAGMCMVNRSCNINQDVGLISAFTIAHEIGHNLGMSHDNGKGHCASESSSSNSDTIMVPSYAKVPINMWSQCSRDTLTDFFDHGWAKCLNNKPTTMQPFDDILPGIIFDLDEQCRLAMGPHSTYCFLGDEPPMDVCNHMMCTKIHESRSICLPSMASQPADGTLCGQNKWCLNGRCTPMNYRAETPSVNGGWSPWTPWSSCSHTCGLGVEYQQRTCTHPKPDFGGKHCLGVRKRYRTCQISSCKTSAINYKHESQLNCDELNSKSNGTKWKTVPWFTSEPCMVFCTPTISSLTSDNETIIQSNITLADDEVGKVESIKFRDGTQCTIDDDDNQNENSIPSSGMCIAGQCQKLGCDNQLYSTAIDDECSICNGNRSHCQQVTKIVQYKRNATTPAGSYVKIGSIPKRIATFQIEKATQSSSFLAIQIKDRFYLNGNRLITEQNNFQIGKTRISYKRGVKQEILTGRGYPLIEQLDIMLLILNNDLIKINCIYWESINKTKLLNNHYTWTFENETNDDCSCTVRQPHCTFKSQHNEIIVVSDQLCDSKSKPRPLKCQNTNCPLQMPWAPRWQVGSWRLCEGRCWPQEAVQRRSLLCVRTISNNKTHTIPSSICTQRLSSMPIIVRECPQNMSSTLPKCSKMKTYSQWTTSEWTGNCSSSNPCAMQYRTVTCMPYDLNSVCTADEKLKPIDRRPCNATCGHWLVSHWSDNCTGPCDNATLTRQVWCSTSICNQYERPLSTRRCILSDCTNGSLYKKLTTTSTTQTMNSTVKITKPQSNSTISPIRTSKIVSTSSKIFLTTKLFKTTMQSPKTSATAKTTTTIQKNISTKISTAMSTPTKQIISTTKTTEKTVLTTKQTTTTTTKKKTVKKTREANIQQDDTNRNSA</sequence>
<dbReference type="Gene3D" id="3.40.390.10">
    <property type="entry name" value="Collagenase (Catalytic Domain)"/>
    <property type="match status" value="1"/>
</dbReference>
<dbReference type="GO" id="GO:0004222">
    <property type="term" value="F:metalloendopeptidase activity"/>
    <property type="evidence" value="ECO:0007669"/>
    <property type="project" value="InterPro"/>
</dbReference>
<dbReference type="SUPFAM" id="SSF82895">
    <property type="entry name" value="TSP-1 type 1 repeat"/>
    <property type="match status" value="1"/>
</dbReference>
<keyword evidence="13" id="KW-1133">Transmembrane helix</keyword>
<dbReference type="InterPro" id="IPR000884">
    <property type="entry name" value="TSP1_rpt"/>
</dbReference>
<keyword evidence="13" id="KW-0472">Membrane</keyword>
<evidence type="ECO:0000256" key="12">
    <source>
        <dbReference type="SAM" id="MobiDB-lite"/>
    </source>
</evidence>
<keyword evidence="10" id="KW-0325">Glycoprotein</keyword>
<dbReference type="Pfam" id="PF05986">
    <property type="entry name" value="ADAMTS_spacer1"/>
    <property type="match status" value="1"/>
</dbReference>
<evidence type="ECO:0000256" key="1">
    <source>
        <dbReference type="ARBA" id="ARBA00004613"/>
    </source>
</evidence>
<dbReference type="PANTHER" id="PTHR13723">
    <property type="entry name" value="ADAMTS A DISINTEGRIN AND METALLOPROTEASE WITH THROMBOSPONDIN MOTIFS PROTEASE"/>
    <property type="match status" value="1"/>
</dbReference>
<dbReference type="Pfam" id="PF17771">
    <property type="entry name" value="ADAMTS_CR_2"/>
    <property type="match status" value="1"/>
</dbReference>
<evidence type="ECO:0000256" key="4">
    <source>
        <dbReference type="ARBA" id="ARBA00022723"/>
    </source>
</evidence>
<name>A0A820M5R4_9BILA</name>
<comment type="caution">
    <text evidence="11">Lacks conserved residue(s) required for the propagation of feature annotation.</text>
</comment>
<evidence type="ECO:0000256" key="2">
    <source>
        <dbReference type="ARBA" id="ARBA00022525"/>
    </source>
</evidence>
<feature type="compositionally biased region" description="Polar residues" evidence="12">
    <location>
        <begin position="40"/>
        <end position="56"/>
    </location>
</feature>
<keyword evidence="6" id="KW-0378">Hydrolase</keyword>
<evidence type="ECO:0000256" key="8">
    <source>
        <dbReference type="ARBA" id="ARBA00023049"/>
    </source>
</evidence>
<accession>A0A820M5R4</accession>
<dbReference type="PROSITE" id="PS50215">
    <property type="entry name" value="ADAM_MEPRO"/>
    <property type="match status" value="1"/>
</dbReference>
<gene>
    <name evidence="15" type="ORF">UJA718_LOCUS16851</name>
</gene>
<reference evidence="15" key="1">
    <citation type="submission" date="2021-02" db="EMBL/GenBank/DDBJ databases">
        <authorList>
            <person name="Nowell W R."/>
        </authorList>
    </citation>
    <scope>NUCLEOTIDE SEQUENCE</scope>
</reference>
<dbReference type="InterPro" id="IPR045371">
    <property type="entry name" value="ADAMTS_CR_3"/>
</dbReference>
<dbReference type="InterPro" id="IPR024079">
    <property type="entry name" value="MetalloPept_cat_dom_sf"/>
</dbReference>
<evidence type="ECO:0000313" key="15">
    <source>
        <dbReference type="EMBL" id="CAF4367267.1"/>
    </source>
</evidence>
<feature type="compositionally biased region" description="Polar residues" evidence="12">
    <location>
        <begin position="1274"/>
        <end position="1286"/>
    </location>
</feature>
<dbReference type="FunFam" id="2.20.100.10:FF:000007">
    <property type="entry name" value="Thrombospondin 1"/>
    <property type="match status" value="1"/>
</dbReference>
<dbReference type="GO" id="GO:0046872">
    <property type="term" value="F:metal ion binding"/>
    <property type="evidence" value="ECO:0007669"/>
    <property type="project" value="UniProtKB-KW"/>
</dbReference>
<evidence type="ECO:0000256" key="9">
    <source>
        <dbReference type="ARBA" id="ARBA00023157"/>
    </source>
</evidence>
<comment type="caution">
    <text evidence="15">The sequence shown here is derived from an EMBL/GenBank/DDBJ whole genome shotgun (WGS) entry which is preliminary data.</text>
</comment>
<dbReference type="InterPro" id="IPR041645">
    <property type="entry name" value="ADAMTS_CR_2"/>
</dbReference>
<keyword evidence="13" id="KW-0812">Transmembrane</keyword>